<reference evidence="2 3" key="1">
    <citation type="journal article" date="2024" name="Front Chem Biol">
        <title>Unveiling the potential of Daldinia eschscholtzii MFLUCC 19-0629 through bioactivity and bioinformatics studies for enhanced sustainable agriculture production.</title>
        <authorList>
            <person name="Brooks S."/>
            <person name="Weaver J.A."/>
            <person name="Klomchit A."/>
            <person name="Alharthi S.A."/>
            <person name="Onlamun T."/>
            <person name="Nurani R."/>
            <person name="Vong T.K."/>
            <person name="Alberti F."/>
            <person name="Greco C."/>
        </authorList>
    </citation>
    <scope>NUCLEOTIDE SEQUENCE [LARGE SCALE GENOMIC DNA]</scope>
    <source>
        <strain evidence="2">MFLUCC 19-0629</strain>
    </source>
</reference>
<accession>A0AAX6N013</accession>
<feature type="compositionally biased region" description="Polar residues" evidence="1">
    <location>
        <begin position="79"/>
        <end position="90"/>
    </location>
</feature>
<feature type="compositionally biased region" description="Polar residues" evidence="1">
    <location>
        <begin position="107"/>
        <end position="134"/>
    </location>
</feature>
<feature type="region of interest" description="Disordered" evidence="1">
    <location>
        <begin position="507"/>
        <end position="559"/>
    </location>
</feature>
<feature type="compositionally biased region" description="Basic and acidic residues" evidence="1">
    <location>
        <begin position="542"/>
        <end position="552"/>
    </location>
</feature>
<gene>
    <name evidence="2" type="ORF">Daesc_000570</name>
</gene>
<evidence type="ECO:0000313" key="2">
    <source>
        <dbReference type="EMBL" id="KAK6957781.1"/>
    </source>
</evidence>
<sequence length="559" mass="61992">MEDSPSSGMDIPSPLHIIKRGKSMQVLRCTPRKISNESADDPDQPLTIVKNRKYQGKSIIRKNSTRVDEVVLSRSFRNQSGGVTANTASSKAWDPITPKPIDAPVSRRSSSLQAGRPTSPTFLSRLRSLSNRKTLPSRATYYQHNSQVPSSSSDESILKSSNEYTTASSWARSSNSDYSVPSTHRNEFEVNRFDGQSFTNTQGPDNISPDSYILVPYISITPEAKSLEDGRSNVWATIEISGRLFQPRVENSTFDTDQAPFMPVHHCDIGLSRHDPDSLIADLENQLGSARTEYLQVRVHYCHSGFPSFGGIPTDNDTGGSVSTYETRLETVATGTIQQYASTSAWSPRPTSPINPLFPIIASYWGPVRANEIMQRIIPNRPSSRRAARWMRIGQHDRTGDILQEPNRAGTAPPIPQRQASLKRLSPERISDPARQIWTELRRTSSGNRPAFHVSKANRLPAATTFVGAPNPDATIRPGSTRPESRSEVQRQREVIRETAVRNRRSIGANSLKSLVPSVVDTDPGSRDGTPGSPSPPNKQETQTDKRKRDGRWSLGGWW</sequence>
<dbReference type="EMBL" id="JBANMG010000001">
    <property type="protein sequence ID" value="KAK6957781.1"/>
    <property type="molecule type" value="Genomic_DNA"/>
</dbReference>
<feature type="compositionally biased region" description="Low complexity" evidence="1">
    <location>
        <begin position="150"/>
        <end position="159"/>
    </location>
</feature>
<evidence type="ECO:0000313" key="3">
    <source>
        <dbReference type="Proteomes" id="UP001369815"/>
    </source>
</evidence>
<evidence type="ECO:0000256" key="1">
    <source>
        <dbReference type="SAM" id="MobiDB-lite"/>
    </source>
</evidence>
<feature type="compositionally biased region" description="Polar residues" evidence="1">
    <location>
        <begin position="140"/>
        <end position="149"/>
    </location>
</feature>
<feature type="region of interest" description="Disordered" evidence="1">
    <location>
        <begin position="79"/>
        <end position="159"/>
    </location>
</feature>
<feature type="region of interest" description="Disordered" evidence="1">
    <location>
        <begin position="463"/>
        <end position="493"/>
    </location>
</feature>
<name>A0AAX6N013_9PEZI</name>
<dbReference type="AlphaFoldDB" id="A0AAX6N013"/>
<protein>
    <submittedName>
        <fullName evidence="2">Uncharacterized protein</fullName>
    </submittedName>
</protein>
<organism evidence="2 3">
    <name type="scientific">Daldinia eschscholtzii</name>
    <dbReference type="NCBI Taxonomy" id="292717"/>
    <lineage>
        <taxon>Eukaryota</taxon>
        <taxon>Fungi</taxon>
        <taxon>Dikarya</taxon>
        <taxon>Ascomycota</taxon>
        <taxon>Pezizomycotina</taxon>
        <taxon>Sordariomycetes</taxon>
        <taxon>Xylariomycetidae</taxon>
        <taxon>Xylariales</taxon>
        <taxon>Hypoxylaceae</taxon>
        <taxon>Daldinia</taxon>
    </lineage>
</organism>
<comment type="caution">
    <text evidence="2">The sequence shown here is derived from an EMBL/GenBank/DDBJ whole genome shotgun (WGS) entry which is preliminary data.</text>
</comment>
<proteinExistence type="predicted"/>
<dbReference type="Proteomes" id="UP001369815">
    <property type="component" value="Unassembled WGS sequence"/>
</dbReference>
<keyword evidence="3" id="KW-1185">Reference proteome</keyword>
<feature type="compositionally biased region" description="Basic and acidic residues" evidence="1">
    <location>
        <begin position="483"/>
        <end position="493"/>
    </location>
</feature>